<evidence type="ECO:0000256" key="3">
    <source>
        <dbReference type="ARBA" id="ARBA00022723"/>
    </source>
</evidence>
<evidence type="ECO:0000256" key="2">
    <source>
        <dbReference type="ARBA" id="ARBA00022679"/>
    </source>
</evidence>
<dbReference type="InterPro" id="IPR050134">
    <property type="entry name" value="NAD-dep_sirtuin_deacylases"/>
</dbReference>
<dbReference type="SUPFAM" id="SSF52467">
    <property type="entry name" value="DHS-like NAD/FAD-binding domain"/>
    <property type="match status" value="1"/>
</dbReference>
<gene>
    <name evidence="7" type="ORF">Hyperionvirus29_1</name>
</gene>
<evidence type="ECO:0000256" key="1">
    <source>
        <dbReference type="ARBA" id="ARBA00001947"/>
    </source>
</evidence>
<dbReference type="GO" id="GO:0046872">
    <property type="term" value="F:metal ion binding"/>
    <property type="evidence" value="ECO:0007669"/>
    <property type="project" value="UniProtKB-KW"/>
</dbReference>
<dbReference type="PROSITE" id="PS50305">
    <property type="entry name" value="SIRTUIN"/>
    <property type="match status" value="1"/>
</dbReference>
<keyword evidence="2" id="KW-0808">Transferase</keyword>
<dbReference type="GO" id="GO:0017136">
    <property type="term" value="F:histone deacetylase activity, NAD-dependent"/>
    <property type="evidence" value="ECO:0007669"/>
    <property type="project" value="TreeGrafter"/>
</dbReference>
<name>A0A3G5ABF2_9VIRU</name>
<dbReference type="InterPro" id="IPR029035">
    <property type="entry name" value="DHS-like_NAD/FAD-binding_dom"/>
</dbReference>
<dbReference type="InterPro" id="IPR026591">
    <property type="entry name" value="Sirtuin_cat_small_dom_sf"/>
</dbReference>
<sequence length="243" mass="26968">EHEHKNQYEAASSLIKTRQKILVLTGAGIRVNAGIPDFRSKNGILAEAKISEEMFSSKFFCSAPDKFYVILKALWPKLSAATPTKTHKFIKLLEDQNKLLGNYTQNIDDLEKKAGIKNVFQCHGTCFEAICQKCSNLSDVKDLDADSAEKCPDCGSFLKPNIVFYDEDARFIKSLSFDADECDLLIIIGTSLKVNPVANVISWINPVVPIIVINKESIPVISRENVIELLGDCDEIVDALSLD</sequence>
<keyword evidence="5" id="KW-0520">NAD</keyword>
<evidence type="ECO:0000256" key="5">
    <source>
        <dbReference type="ARBA" id="ARBA00023027"/>
    </source>
</evidence>
<evidence type="ECO:0000256" key="4">
    <source>
        <dbReference type="ARBA" id="ARBA00022833"/>
    </source>
</evidence>
<keyword evidence="3" id="KW-0479">Metal-binding</keyword>
<dbReference type="Pfam" id="PF02146">
    <property type="entry name" value="SIR2"/>
    <property type="match status" value="1"/>
</dbReference>
<dbReference type="EMBL" id="MK072411">
    <property type="protein sequence ID" value="AYV84548.1"/>
    <property type="molecule type" value="Genomic_DNA"/>
</dbReference>
<organism evidence="7">
    <name type="scientific">Hyperionvirus sp</name>
    <dbReference type="NCBI Taxonomy" id="2487770"/>
    <lineage>
        <taxon>Viruses</taxon>
        <taxon>Varidnaviria</taxon>
        <taxon>Bamfordvirae</taxon>
        <taxon>Nucleocytoviricota</taxon>
        <taxon>Megaviricetes</taxon>
        <taxon>Imitervirales</taxon>
        <taxon>Mimiviridae</taxon>
        <taxon>Klosneuvirinae</taxon>
    </lineage>
</organism>
<dbReference type="PANTHER" id="PTHR11085:SF9">
    <property type="entry name" value="NAD-DEPENDENT PROTEIN DEACETYLASE SIRTUIN-1"/>
    <property type="match status" value="1"/>
</dbReference>
<dbReference type="Gene3D" id="3.30.1600.10">
    <property type="entry name" value="SIR2/SIRT2 'Small Domain"/>
    <property type="match status" value="1"/>
</dbReference>
<dbReference type="Gene3D" id="3.40.50.1220">
    <property type="entry name" value="TPP-binding domain"/>
    <property type="match status" value="1"/>
</dbReference>
<protein>
    <submittedName>
        <fullName evidence="7">NAD-dependent protein deacetylase sirtuin-1 isoform X1</fullName>
    </submittedName>
</protein>
<dbReference type="InterPro" id="IPR003000">
    <property type="entry name" value="Sirtuin"/>
</dbReference>
<dbReference type="PANTHER" id="PTHR11085">
    <property type="entry name" value="NAD-DEPENDENT PROTEIN DEACYLASE SIRTUIN-5, MITOCHONDRIAL-RELATED"/>
    <property type="match status" value="1"/>
</dbReference>
<evidence type="ECO:0000259" key="6">
    <source>
        <dbReference type="PROSITE" id="PS50305"/>
    </source>
</evidence>
<reference evidence="7" key="1">
    <citation type="submission" date="2018-10" db="EMBL/GenBank/DDBJ databases">
        <title>Hidden diversity of soil giant viruses.</title>
        <authorList>
            <person name="Schulz F."/>
            <person name="Alteio L."/>
            <person name="Goudeau D."/>
            <person name="Ryan E.M."/>
            <person name="Malmstrom R.R."/>
            <person name="Blanchard J."/>
            <person name="Woyke T."/>
        </authorList>
    </citation>
    <scope>NUCLEOTIDE SEQUENCE</scope>
    <source>
        <strain evidence="7">HYV1</strain>
    </source>
</reference>
<comment type="cofactor">
    <cofactor evidence="1">
        <name>Zn(2+)</name>
        <dbReference type="ChEBI" id="CHEBI:29105"/>
    </cofactor>
</comment>
<proteinExistence type="predicted"/>
<evidence type="ECO:0000313" key="7">
    <source>
        <dbReference type="EMBL" id="AYV84548.1"/>
    </source>
</evidence>
<feature type="domain" description="Deacetylase sirtuin-type" evidence="6">
    <location>
        <begin position="1"/>
        <end position="243"/>
    </location>
</feature>
<feature type="non-terminal residue" evidence="7">
    <location>
        <position position="1"/>
    </location>
</feature>
<accession>A0A3G5ABF2</accession>
<keyword evidence="4" id="KW-0862">Zinc</keyword>
<dbReference type="InterPro" id="IPR026590">
    <property type="entry name" value="Ssirtuin_cat_dom"/>
</dbReference>
<dbReference type="GO" id="GO:0070403">
    <property type="term" value="F:NAD+ binding"/>
    <property type="evidence" value="ECO:0007669"/>
    <property type="project" value="InterPro"/>
</dbReference>